<sequence length="439" mass="47692">MIAIVESRADSASVHICEQLRELADWTEREDDARPAGDGGGTYYRLEDAELRSFDDLHLELDRPAEAFDCDPELLVFASRHSGDTGALLTGHFTGSFGSAEFGGEDDALAAACPNALARLLAAFETHAPEEYEVGMECTHHGPSDVGCPSLFAELGSDEPQWADPDGAAAVARAILDLRGVDAHRSRQVVGFGGNHYAPRFQRIVEETEWAVGHIAADWALESMGHPESHREVIERAFEASRAELAVLDGEWPVLEDVLADLDRRIVGETWLRAVGDRSLELVDAVESELGRVAKGVRFGDRREDAFVVRELPADLLETAQGIDPDRVRKLVERHAVAFETENAGSRVGSRVALPDSGAKRELIEAVAGVLEAKFETVAVEDDAVVAEELAFDPELARTLGVSEGPAFGALADGEAVTVNGEEIDPEAVHRERTHRFEF</sequence>
<evidence type="ECO:0000256" key="3">
    <source>
        <dbReference type="ARBA" id="ARBA00022833"/>
    </source>
</evidence>
<evidence type="ECO:0000256" key="4">
    <source>
        <dbReference type="HAMAP-Rule" id="MF_00562"/>
    </source>
</evidence>
<evidence type="ECO:0000256" key="2">
    <source>
        <dbReference type="ARBA" id="ARBA00022801"/>
    </source>
</evidence>
<evidence type="ECO:0000313" key="6">
    <source>
        <dbReference type="Proteomes" id="UP000010878"/>
    </source>
</evidence>
<dbReference type="GO" id="GO:0106026">
    <property type="term" value="F:Gly-tRNA(Ala) deacylase activity"/>
    <property type="evidence" value="ECO:0007669"/>
    <property type="project" value="RHEA"/>
</dbReference>
<dbReference type="GeneID" id="14405723"/>
<accession>L0JW66</accession>
<dbReference type="GO" id="GO:0019478">
    <property type="term" value="P:D-amino acid catabolic process"/>
    <property type="evidence" value="ECO:0007669"/>
    <property type="project" value="UniProtKB-UniRule"/>
</dbReference>
<keyword evidence="2 4" id="KW-0378">Hydrolase</keyword>
<dbReference type="KEGG" id="nou:Natoc_0695"/>
<dbReference type="STRING" id="694430.Natoc_0695"/>
<keyword evidence="6" id="KW-1185">Reference proteome</keyword>
<dbReference type="HAMAP" id="MF_00562">
    <property type="entry name" value="Deacylase_DtdA"/>
    <property type="match status" value="1"/>
</dbReference>
<protein>
    <recommendedName>
        <fullName evidence="4">D-aminoacyl-tRNA deacylase</fullName>
        <ecNumber evidence="4">3.1.1.96</ecNumber>
    </recommendedName>
</protein>
<dbReference type="SUPFAM" id="SSF142535">
    <property type="entry name" value="AF0625-like"/>
    <property type="match status" value="1"/>
</dbReference>
<evidence type="ECO:0000313" key="5">
    <source>
        <dbReference type="EMBL" id="AGB36555.1"/>
    </source>
</evidence>
<dbReference type="Proteomes" id="UP000010878">
    <property type="component" value="Chromosome"/>
</dbReference>
<dbReference type="OrthoDB" id="9863at2157"/>
<dbReference type="eggNOG" id="arCOG00501">
    <property type="taxonomic scope" value="Archaea"/>
</dbReference>
<dbReference type="GO" id="GO:0051499">
    <property type="term" value="F:D-aminoacyl-tRNA deacylase activity"/>
    <property type="evidence" value="ECO:0007669"/>
    <property type="project" value="UniProtKB-UniRule"/>
</dbReference>
<comment type="catalytic activity">
    <reaction evidence="4">
        <text>glycyl-tRNA(Ala) + H2O = tRNA(Ala) + glycine + H(+)</text>
        <dbReference type="Rhea" id="RHEA:53744"/>
        <dbReference type="Rhea" id="RHEA-COMP:9657"/>
        <dbReference type="Rhea" id="RHEA-COMP:13640"/>
        <dbReference type="ChEBI" id="CHEBI:15377"/>
        <dbReference type="ChEBI" id="CHEBI:15378"/>
        <dbReference type="ChEBI" id="CHEBI:57305"/>
        <dbReference type="ChEBI" id="CHEBI:78442"/>
        <dbReference type="ChEBI" id="CHEBI:78522"/>
        <dbReference type="EC" id="3.1.1.96"/>
    </reaction>
</comment>
<dbReference type="eggNOG" id="arCOG01616">
    <property type="taxonomic scope" value="Archaea"/>
</dbReference>
<dbReference type="RefSeq" id="WP_015320009.1">
    <property type="nucleotide sequence ID" value="NC_019974.1"/>
</dbReference>
<dbReference type="GO" id="GO:0008270">
    <property type="term" value="F:zinc ion binding"/>
    <property type="evidence" value="ECO:0007669"/>
    <property type="project" value="UniProtKB-UniRule"/>
</dbReference>
<comment type="cofactor">
    <cofactor evidence="4">
        <name>Zn(2+)</name>
        <dbReference type="ChEBI" id="CHEBI:29105"/>
    </cofactor>
    <text evidence="4">Binds 2 Zn(2+) ions per subunit.</text>
</comment>
<comment type="similarity">
    <text evidence="4">Belongs to the DtdA deacylase family.</text>
</comment>
<dbReference type="Gene3D" id="3.40.630.50">
    <property type="entry name" value="AF0625-like"/>
    <property type="match status" value="1"/>
</dbReference>
<evidence type="ECO:0000256" key="1">
    <source>
        <dbReference type="ARBA" id="ARBA00022723"/>
    </source>
</evidence>
<dbReference type="EC" id="3.1.1.96" evidence="4"/>
<gene>
    <name evidence="4" type="primary">dtdA</name>
    <name evidence="5" type="ORF">Natoc_0695</name>
</gene>
<name>L0JW66_9EURY</name>
<dbReference type="NCBIfam" id="NF011435">
    <property type="entry name" value="PRK14866.1-1"/>
    <property type="match status" value="1"/>
</dbReference>
<comment type="function">
    <text evidence="4">D-aminoacyl-tRNA deacylase with broad substrate specificity. By recycling D-aminoacyl-tRNA to D-amino acids and free tRNA molecules, this enzyme counteracts the toxicity associated with the formation of D-aminoacyl-tRNA entities in vivo.</text>
</comment>
<dbReference type="EMBL" id="CP003929">
    <property type="protein sequence ID" value="AGB36555.1"/>
    <property type="molecule type" value="Genomic_DNA"/>
</dbReference>
<dbReference type="Pfam" id="PF04414">
    <property type="entry name" value="tRNA_deacylase"/>
    <property type="match status" value="1"/>
</dbReference>
<dbReference type="HOGENOM" id="CLU_610619_0_0_2"/>
<dbReference type="Gene3D" id="3.40.50.10700">
    <property type="entry name" value="AF0625-like"/>
    <property type="match status" value="1"/>
</dbReference>
<dbReference type="InterPro" id="IPR018033">
    <property type="entry name" value="Deacylase_DtdA_archaea"/>
</dbReference>
<dbReference type="PANTHER" id="PTHR34667">
    <property type="entry name" value="D-AMINOACYL-TRNA DEACYLASE"/>
    <property type="match status" value="1"/>
</dbReference>
<dbReference type="InterPro" id="IPR007508">
    <property type="entry name" value="DtdA"/>
</dbReference>
<proteinExistence type="inferred from homology"/>
<keyword evidence="1 4" id="KW-0479">Metal-binding</keyword>
<reference evidence="5 6" key="1">
    <citation type="submission" date="2012-11" db="EMBL/GenBank/DDBJ databases">
        <title>FINISHED of Natronococcus occultus SP4, DSM 3396.</title>
        <authorList>
            <consortium name="DOE Joint Genome Institute"/>
            <person name="Eisen J."/>
            <person name="Huntemann M."/>
            <person name="Wei C.-L."/>
            <person name="Han J."/>
            <person name="Detter J.C."/>
            <person name="Han C."/>
            <person name="Tapia R."/>
            <person name="Chen A."/>
            <person name="Kyrpides N."/>
            <person name="Mavromatis K."/>
            <person name="Markowitz V."/>
            <person name="Szeto E."/>
            <person name="Ivanova N."/>
            <person name="Mikhailova N."/>
            <person name="Ovchinnikova G."/>
            <person name="Pagani I."/>
            <person name="Pati A."/>
            <person name="Goodwin L."/>
            <person name="Nordberg H.P."/>
            <person name="Cantor M.N."/>
            <person name="Hua S.X."/>
            <person name="Woyke T."/>
            <person name="Eisen J."/>
            <person name="Klenk H.-P."/>
            <person name="Klenk H.-P."/>
        </authorList>
    </citation>
    <scope>NUCLEOTIDE SEQUENCE [LARGE SCALE GENOMIC DNA]</scope>
    <source>
        <strain evidence="5 6">SP4</strain>
    </source>
</reference>
<organism evidence="5 6">
    <name type="scientific">Natronococcus occultus SP4</name>
    <dbReference type="NCBI Taxonomy" id="694430"/>
    <lineage>
        <taxon>Archaea</taxon>
        <taxon>Methanobacteriati</taxon>
        <taxon>Methanobacteriota</taxon>
        <taxon>Stenosarchaea group</taxon>
        <taxon>Halobacteria</taxon>
        <taxon>Halobacteriales</taxon>
        <taxon>Natrialbaceae</taxon>
        <taxon>Natronococcus</taxon>
    </lineage>
</organism>
<dbReference type="AlphaFoldDB" id="L0JW66"/>
<dbReference type="PANTHER" id="PTHR34667:SF1">
    <property type="entry name" value="D-AMINOACYL-TRNA DEACYLASE"/>
    <property type="match status" value="1"/>
</dbReference>
<comment type="subunit">
    <text evidence="4">Monomer.</text>
</comment>
<comment type="catalytic activity">
    <reaction evidence="4">
        <text>a D-aminoacyl-tRNA + H2O = a tRNA + a D-alpha-amino acid + H(+)</text>
        <dbReference type="Rhea" id="RHEA:13953"/>
        <dbReference type="Rhea" id="RHEA-COMP:10123"/>
        <dbReference type="Rhea" id="RHEA-COMP:10124"/>
        <dbReference type="ChEBI" id="CHEBI:15377"/>
        <dbReference type="ChEBI" id="CHEBI:15378"/>
        <dbReference type="ChEBI" id="CHEBI:59871"/>
        <dbReference type="ChEBI" id="CHEBI:78442"/>
        <dbReference type="ChEBI" id="CHEBI:79333"/>
        <dbReference type="EC" id="3.1.1.96"/>
    </reaction>
</comment>
<keyword evidence="3 4" id="KW-0862">Zinc</keyword>